<dbReference type="InterPro" id="IPR002938">
    <property type="entry name" value="FAD-bd"/>
</dbReference>
<dbReference type="OrthoDB" id="9782160at2"/>
<dbReference type="SUPFAM" id="SSF51905">
    <property type="entry name" value="FAD/NAD(P)-binding domain"/>
    <property type="match status" value="1"/>
</dbReference>
<name>A0A5C1YI03_9MICO</name>
<evidence type="ECO:0000259" key="3">
    <source>
        <dbReference type="Pfam" id="PF01494"/>
    </source>
</evidence>
<evidence type="ECO:0000256" key="2">
    <source>
        <dbReference type="ARBA" id="ARBA00023033"/>
    </source>
</evidence>
<protein>
    <submittedName>
        <fullName evidence="4">NAD(P)-binding protein</fullName>
    </submittedName>
</protein>
<dbReference type="EMBL" id="CP043505">
    <property type="protein sequence ID" value="QEO15846.1"/>
    <property type="molecule type" value="Genomic_DNA"/>
</dbReference>
<organism evidence="4 5">
    <name type="scientific">Agromyces intestinalis</name>
    <dbReference type="NCBI Taxonomy" id="2592652"/>
    <lineage>
        <taxon>Bacteria</taxon>
        <taxon>Bacillati</taxon>
        <taxon>Actinomycetota</taxon>
        <taxon>Actinomycetes</taxon>
        <taxon>Micrococcales</taxon>
        <taxon>Microbacteriaceae</taxon>
        <taxon>Agromyces</taxon>
    </lineage>
</organism>
<dbReference type="KEGG" id="ail:FLP10_16555"/>
<accession>A0A5C1YI03</accession>
<dbReference type="PANTHER" id="PTHR13789:SF309">
    <property type="entry name" value="PUTATIVE (AFU_ORTHOLOGUE AFUA_6G14510)-RELATED"/>
    <property type="match status" value="1"/>
</dbReference>
<evidence type="ECO:0000313" key="5">
    <source>
        <dbReference type="Proteomes" id="UP000324678"/>
    </source>
</evidence>
<dbReference type="RefSeq" id="WP_149161859.1">
    <property type="nucleotide sequence ID" value="NZ_CP043505.1"/>
</dbReference>
<dbReference type="InterPro" id="IPR050493">
    <property type="entry name" value="FAD-dep_Monooxygenase_BioMet"/>
</dbReference>
<dbReference type="Gene3D" id="3.50.50.60">
    <property type="entry name" value="FAD/NAD(P)-binding domain"/>
    <property type="match status" value="1"/>
</dbReference>
<gene>
    <name evidence="4" type="ORF">FLP10_16555</name>
</gene>
<keyword evidence="1" id="KW-0560">Oxidoreductase</keyword>
<keyword evidence="5" id="KW-1185">Reference proteome</keyword>
<dbReference type="GO" id="GO:0004497">
    <property type="term" value="F:monooxygenase activity"/>
    <property type="evidence" value="ECO:0007669"/>
    <property type="project" value="UniProtKB-KW"/>
</dbReference>
<feature type="domain" description="FAD-binding" evidence="3">
    <location>
        <begin position="2"/>
        <end position="327"/>
    </location>
</feature>
<dbReference type="PRINTS" id="PR00420">
    <property type="entry name" value="RNGMNOXGNASE"/>
</dbReference>
<dbReference type="PANTHER" id="PTHR13789">
    <property type="entry name" value="MONOOXYGENASE"/>
    <property type="match status" value="1"/>
</dbReference>
<dbReference type="Proteomes" id="UP000324678">
    <property type="component" value="Chromosome"/>
</dbReference>
<dbReference type="AlphaFoldDB" id="A0A5C1YI03"/>
<proteinExistence type="predicted"/>
<evidence type="ECO:0000313" key="4">
    <source>
        <dbReference type="EMBL" id="QEO15846.1"/>
    </source>
</evidence>
<dbReference type="GO" id="GO:0071949">
    <property type="term" value="F:FAD binding"/>
    <property type="evidence" value="ECO:0007669"/>
    <property type="project" value="InterPro"/>
</dbReference>
<keyword evidence="2" id="KW-0503">Monooxygenase</keyword>
<sequence length="372" mass="39547">MRVAVIGAGIGGLTVAAGLSADGHEVVVYERRDEPGAVGAGLTLFGNAFGALAAIGLGDTVRQASSDAIARMRAGQRTPSGDWLVSMPSSAVSTLRSLHRAELHRVLVAALPTGSLRLGQRAEISGDGRPVVTVADREQGFDLVVAADGLRSEARAHLGLDRGVRYAGYTAWRGITASGVDVQGEAGETWGRGRIFGIVPLPDDRVYWFATESSPAGRRADDEQAAVRERFGHWHAPIRACIDATPADAVLRHDIFDLARLPVAFTKGRTVLLGDAAHGMTPNLGQGAGQAIEDAATLTLLLRRGDPDAALSRYDDLRTKRTRAIWRRSRQMGKVAQASLPLAAGVRDALLRATPPAIMGRATRRLQRWTAP</sequence>
<reference evidence="4 5" key="1">
    <citation type="submission" date="2019-09" db="EMBL/GenBank/DDBJ databases">
        <title>Genome sequencing of strain KACC 19306.</title>
        <authorList>
            <person name="Heo J."/>
            <person name="Kim S.-J."/>
            <person name="Kim J.-S."/>
            <person name="Hong S.-B."/>
            <person name="Kwon S.-W."/>
        </authorList>
    </citation>
    <scope>NUCLEOTIDE SEQUENCE [LARGE SCALE GENOMIC DNA]</scope>
    <source>
        <strain evidence="4 5">KACC 19306</strain>
    </source>
</reference>
<dbReference type="Pfam" id="PF01494">
    <property type="entry name" value="FAD_binding_3"/>
    <property type="match status" value="1"/>
</dbReference>
<dbReference type="InterPro" id="IPR036188">
    <property type="entry name" value="FAD/NAD-bd_sf"/>
</dbReference>
<evidence type="ECO:0000256" key="1">
    <source>
        <dbReference type="ARBA" id="ARBA00023002"/>
    </source>
</evidence>